<evidence type="ECO:0000313" key="2">
    <source>
        <dbReference type="Proteomes" id="UP000078113"/>
    </source>
</evidence>
<keyword evidence="2" id="KW-1185">Reference proteome</keyword>
<gene>
    <name evidence="1" type="ORF">A4X09_0g3441</name>
</gene>
<accession>A0A8X7N8X7</accession>
<dbReference type="EMBL" id="LWDG02000122">
    <property type="protein sequence ID" value="KAE8268894.1"/>
    <property type="molecule type" value="Genomic_DNA"/>
</dbReference>
<dbReference type="AlphaFoldDB" id="A0A8X7N8X7"/>
<sequence length="84" mass="9307">MCRAGNLFLLCRDCDEAVATGVWHDRCERYDFYSDTCADTVEWDGDDERSQRSSMALCDSCEAQEQAASENTSSTSYAVGIEAS</sequence>
<comment type="caution">
    <text evidence="1">The sequence shown here is derived from an EMBL/GenBank/DDBJ whole genome shotgun (WGS) entry which is preliminary data.</text>
</comment>
<proteinExistence type="predicted"/>
<organism evidence="1 2">
    <name type="scientific">Tilletia walkeri</name>
    <dbReference type="NCBI Taxonomy" id="117179"/>
    <lineage>
        <taxon>Eukaryota</taxon>
        <taxon>Fungi</taxon>
        <taxon>Dikarya</taxon>
        <taxon>Basidiomycota</taxon>
        <taxon>Ustilaginomycotina</taxon>
        <taxon>Exobasidiomycetes</taxon>
        <taxon>Tilletiales</taxon>
        <taxon>Tilletiaceae</taxon>
        <taxon>Tilletia</taxon>
    </lineage>
</organism>
<name>A0A8X7N8X7_9BASI</name>
<evidence type="ECO:0000313" key="1">
    <source>
        <dbReference type="EMBL" id="KAE8268894.1"/>
    </source>
</evidence>
<reference evidence="1" key="2">
    <citation type="journal article" date="2019" name="IMA Fungus">
        <title>Genome sequencing and comparison of five Tilletia species to identify candidate genes for the detection of regulated species infecting wheat.</title>
        <authorList>
            <person name="Nguyen H.D.T."/>
            <person name="Sultana T."/>
            <person name="Kesanakurti P."/>
            <person name="Hambleton S."/>
        </authorList>
    </citation>
    <scope>NUCLEOTIDE SEQUENCE</scope>
    <source>
        <strain evidence="1">DAOMC 236422</strain>
    </source>
</reference>
<reference evidence="1" key="1">
    <citation type="submission" date="2016-04" db="EMBL/GenBank/DDBJ databases">
        <authorList>
            <person name="Nguyen H.D."/>
            <person name="Samba Siva P."/>
            <person name="Cullis J."/>
            <person name="Levesque C.A."/>
            <person name="Hambleton S."/>
        </authorList>
    </citation>
    <scope>NUCLEOTIDE SEQUENCE</scope>
    <source>
        <strain evidence="1">DAOMC 236422</strain>
    </source>
</reference>
<protein>
    <submittedName>
        <fullName evidence="1">Uncharacterized protein</fullName>
    </submittedName>
</protein>
<dbReference type="Proteomes" id="UP000078113">
    <property type="component" value="Unassembled WGS sequence"/>
</dbReference>